<dbReference type="OrthoDB" id="10612770at2759"/>
<evidence type="ECO:0000256" key="1">
    <source>
        <dbReference type="SAM" id="MobiDB-lite"/>
    </source>
</evidence>
<comment type="caution">
    <text evidence="2">The sequence shown here is derived from an EMBL/GenBank/DDBJ whole genome shotgun (WGS) entry which is preliminary data.</text>
</comment>
<keyword evidence="3" id="KW-1185">Reference proteome</keyword>
<reference evidence="2 3" key="1">
    <citation type="submission" date="2019-05" db="EMBL/GenBank/DDBJ databases">
        <title>Emergence of the Ug99 lineage of the wheat stem rust pathogen through somatic hybridization.</title>
        <authorList>
            <person name="Li F."/>
            <person name="Upadhyaya N.M."/>
            <person name="Sperschneider J."/>
            <person name="Matny O."/>
            <person name="Nguyen-Phuc H."/>
            <person name="Mago R."/>
            <person name="Raley C."/>
            <person name="Miller M.E."/>
            <person name="Silverstein K.A.T."/>
            <person name="Henningsen E."/>
            <person name="Hirsch C.D."/>
            <person name="Visser B."/>
            <person name="Pretorius Z.A."/>
            <person name="Steffenson B.J."/>
            <person name="Schwessinger B."/>
            <person name="Dodds P.N."/>
            <person name="Figueroa M."/>
        </authorList>
    </citation>
    <scope>NUCLEOTIDE SEQUENCE [LARGE SCALE GENOMIC DNA]</scope>
    <source>
        <strain evidence="2">21-0</strain>
    </source>
</reference>
<evidence type="ECO:0000313" key="3">
    <source>
        <dbReference type="Proteomes" id="UP000324748"/>
    </source>
</evidence>
<dbReference type="Proteomes" id="UP000324748">
    <property type="component" value="Unassembled WGS sequence"/>
</dbReference>
<feature type="region of interest" description="Disordered" evidence="1">
    <location>
        <begin position="130"/>
        <end position="155"/>
    </location>
</feature>
<evidence type="ECO:0000313" key="2">
    <source>
        <dbReference type="EMBL" id="KAA1101821.1"/>
    </source>
</evidence>
<gene>
    <name evidence="2" type="ORF">PGT21_030770</name>
</gene>
<feature type="compositionally biased region" description="Basic and acidic residues" evidence="1">
    <location>
        <begin position="130"/>
        <end position="140"/>
    </location>
</feature>
<proteinExistence type="predicted"/>
<dbReference type="AlphaFoldDB" id="A0A5B0PKT3"/>
<sequence length="195" mass="21627">MALQKYIKAISICKALGDAPTKLTPKEFMMHYLTSDNADLAEALGAELKRTAVGKQAWTNFIQKYKAINILVEQEPPRGPYPAGWFQSSSTVVEDFLLAKHRKTQDATLVMHMPFLHNILMGMIPAPRGTSRDLDKDGEAHSVNGDDSGFCAEGAPNDPGRTNLVAYQEPLDCLAWHTVRFTHVRLCLVSSHHPL</sequence>
<protein>
    <submittedName>
        <fullName evidence="2">Uncharacterized protein</fullName>
    </submittedName>
</protein>
<accession>A0A5B0PKT3</accession>
<name>A0A5B0PKT3_PUCGR</name>
<organism evidence="2 3">
    <name type="scientific">Puccinia graminis f. sp. tritici</name>
    <dbReference type="NCBI Taxonomy" id="56615"/>
    <lineage>
        <taxon>Eukaryota</taxon>
        <taxon>Fungi</taxon>
        <taxon>Dikarya</taxon>
        <taxon>Basidiomycota</taxon>
        <taxon>Pucciniomycotina</taxon>
        <taxon>Pucciniomycetes</taxon>
        <taxon>Pucciniales</taxon>
        <taxon>Pucciniaceae</taxon>
        <taxon>Puccinia</taxon>
    </lineage>
</organism>
<dbReference type="EMBL" id="VSWC01000053">
    <property type="protein sequence ID" value="KAA1101821.1"/>
    <property type="molecule type" value="Genomic_DNA"/>
</dbReference>